<dbReference type="PANTHER" id="PTHR42949:SF3">
    <property type="entry name" value="ANAEROBIC GLYCEROL-3-PHOSPHATE DEHYDROGENASE SUBUNIT B"/>
    <property type="match status" value="1"/>
</dbReference>
<dbReference type="SUPFAM" id="SSF51905">
    <property type="entry name" value="FAD/NAD(P)-binding domain"/>
    <property type="match status" value="1"/>
</dbReference>
<gene>
    <name evidence="4" type="ORF">SAMN04488075_1010</name>
</gene>
<dbReference type="GO" id="GO:0016491">
    <property type="term" value="F:oxidoreductase activity"/>
    <property type="evidence" value="ECO:0007669"/>
    <property type="project" value="UniProtKB-KW"/>
</dbReference>
<evidence type="ECO:0000313" key="4">
    <source>
        <dbReference type="EMBL" id="SEH78045.1"/>
    </source>
</evidence>
<proteinExistence type="predicted"/>
<reference evidence="5" key="1">
    <citation type="submission" date="2016-10" db="EMBL/GenBank/DDBJ databases">
        <authorList>
            <person name="Varghese N."/>
            <person name="Submissions S."/>
        </authorList>
    </citation>
    <scope>NUCLEOTIDE SEQUENCE [LARGE SCALE GENOMIC DNA]</scope>
    <source>
        <strain evidence="5">DSM 11593</strain>
    </source>
</reference>
<protein>
    <submittedName>
        <fullName evidence="4">Pyruvate/2-oxoglutarate dehydrogenase complex, dihydrolipoamide dehydrogenase (E3) component</fullName>
    </submittedName>
</protein>
<dbReference type="InterPro" id="IPR017224">
    <property type="entry name" value="Opine_Oxase_asu/HCN_bsu"/>
</dbReference>
<dbReference type="Pfam" id="PF07992">
    <property type="entry name" value="Pyr_redox_2"/>
    <property type="match status" value="1"/>
</dbReference>
<dbReference type="PIRSF" id="PIRSF037495">
    <property type="entry name" value="Opine_OX_OoxA/HcnB"/>
    <property type="match status" value="1"/>
</dbReference>
<dbReference type="InterPro" id="IPR036188">
    <property type="entry name" value="FAD/NAD-bd_sf"/>
</dbReference>
<dbReference type="PANTHER" id="PTHR42949">
    <property type="entry name" value="ANAEROBIC GLYCEROL-3-PHOSPHATE DEHYDROGENASE SUBUNIT B"/>
    <property type="match status" value="1"/>
</dbReference>
<sequence length="481" mass="50182">MANPVFTPTNANSDAPVIVIGAGPAGLACAQELVAGNRRVVLIDDNIQPGGQYFRQLPPGYSTAPRARLMRDKARYDDLARVLDSPLLTHLPRTTAWSFPQPGTVAHAGPLGSGRIAGSAVVIATGAQERSMPFPGWTLPGVISAGGCLNLAKAHGLVPEGRVVVAGNGPLVLVAAATMAAAGARVTTVAEAQQSRRLAGAALSGVVAAPGILAKAAQYRAQILRAGAAWKTGWMVSRAHGDETLREVSIAPVGPDGRPDLTRERTIPADLLVLGYGLMPGSDAARLLGCRMELRPDLGGLVPVRGPDLQTSTAGVYAVGDGAGIGGVEVALIEGRLAAHAILGTPAPKQLAHRYRTLDRFRRALNSAYVLPTPLRAADDDTIICRCEELRLRDLKADGNAASGSLNTLKTSSRLGMGRCQGRNCLHTAAGLLGLSPETMVETMPRFRPPLRPVPLARLAADRDAGPAREPDEIILSEAKD</sequence>
<feature type="domain" description="FAD/NAD(P)-binding" evidence="3">
    <location>
        <begin position="17"/>
        <end position="331"/>
    </location>
</feature>
<keyword evidence="4" id="KW-0670">Pyruvate</keyword>
<dbReference type="InterPro" id="IPR023753">
    <property type="entry name" value="FAD/NAD-binding_dom"/>
</dbReference>
<dbReference type="InterPro" id="IPR051691">
    <property type="entry name" value="Metab_Enz_Cyan_OpOx_G3PDH"/>
</dbReference>
<evidence type="ECO:0000256" key="1">
    <source>
        <dbReference type="ARBA" id="ARBA00023002"/>
    </source>
</evidence>
<evidence type="ECO:0000259" key="3">
    <source>
        <dbReference type="Pfam" id="PF07992"/>
    </source>
</evidence>
<accession>A0A1H6KWP8</accession>
<dbReference type="Gene3D" id="3.50.50.60">
    <property type="entry name" value="FAD/NAD(P)-binding domain"/>
    <property type="match status" value="2"/>
</dbReference>
<dbReference type="EMBL" id="FNXG01000002">
    <property type="protein sequence ID" value="SEH78045.1"/>
    <property type="molecule type" value="Genomic_DNA"/>
</dbReference>
<dbReference type="STRING" id="65735.SAMN04488075_1010"/>
<dbReference type="RefSeq" id="WP_090846042.1">
    <property type="nucleotide sequence ID" value="NZ_FNXG01000002.1"/>
</dbReference>
<dbReference type="CDD" id="cd19946">
    <property type="entry name" value="GlpA-like_Fer2_BFD-like"/>
    <property type="match status" value="1"/>
</dbReference>
<feature type="region of interest" description="Disordered" evidence="2">
    <location>
        <begin position="460"/>
        <end position="481"/>
    </location>
</feature>
<dbReference type="AlphaFoldDB" id="A0A1H6KWP8"/>
<dbReference type="PRINTS" id="PR00411">
    <property type="entry name" value="PNDRDTASEI"/>
</dbReference>
<dbReference type="InterPro" id="IPR041854">
    <property type="entry name" value="BFD-like_2Fe2S-bd_dom_sf"/>
</dbReference>
<dbReference type="OrthoDB" id="9801699at2"/>
<dbReference type="Proteomes" id="UP000199125">
    <property type="component" value="Unassembled WGS sequence"/>
</dbReference>
<evidence type="ECO:0000313" key="5">
    <source>
        <dbReference type="Proteomes" id="UP000199125"/>
    </source>
</evidence>
<keyword evidence="1" id="KW-0560">Oxidoreductase</keyword>
<evidence type="ECO:0000256" key="2">
    <source>
        <dbReference type="SAM" id="MobiDB-lite"/>
    </source>
</evidence>
<organism evidence="4 5">
    <name type="scientific">Paracoccus alkenifer</name>
    <dbReference type="NCBI Taxonomy" id="65735"/>
    <lineage>
        <taxon>Bacteria</taxon>
        <taxon>Pseudomonadati</taxon>
        <taxon>Pseudomonadota</taxon>
        <taxon>Alphaproteobacteria</taxon>
        <taxon>Rhodobacterales</taxon>
        <taxon>Paracoccaceae</taxon>
        <taxon>Paracoccus</taxon>
    </lineage>
</organism>
<keyword evidence="5" id="KW-1185">Reference proteome</keyword>
<name>A0A1H6KWP8_9RHOB</name>
<dbReference type="Gene3D" id="1.10.10.1100">
    <property type="entry name" value="BFD-like [2Fe-2S]-binding domain"/>
    <property type="match status" value="1"/>
</dbReference>
<dbReference type="PRINTS" id="PR00368">
    <property type="entry name" value="FADPNR"/>
</dbReference>